<comment type="caution">
    <text evidence="1">The sequence shown here is derived from an EMBL/GenBank/DDBJ whole genome shotgun (WGS) entry which is preliminary data.</text>
</comment>
<name>A0A7C4XUB1_9BACT</name>
<gene>
    <name evidence="1" type="ORF">ENV82_04640</name>
</gene>
<proteinExistence type="predicted"/>
<protein>
    <submittedName>
        <fullName evidence="1">Uncharacterized protein</fullName>
    </submittedName>
</protein>
<organism evidence="1">
    <name type="scientific">Caldisericum exile</name>
    <dbReference type="NCBI Taxonomy" id="693075"/>
    <lineage>
        <taxon>Bacteria</taxon>
        <taxon>Pseudomonadati</taxon>
        <taxon>Caldisericota/Cryosericota group</taxon>
        <taxon>Caldisericota</taxon>
        <taxon>Caldisericia</taxon>
        <taxon>Caldisericales</taxon>
        <taxon>Caldisericaceae</taxon>
        <taxon>Caldisericum</taxon>
    </lineage>
</organism>
<dbReference type="AlphaFoldDB" id="A0A7C4XUB1"/>
<accession>A0A7C4XUB1</accession>
<sequence length="113" mass="13711">MKITKTLKGIVFEYDDEKKMLTIEKVSENNALYERMEISKVYMFSLMRFWTRITQREFRRNTRTKKEVKETWVFADAEHEAEEFLGSRNKAVEYFAKKLNKSKEYINSMLTPF</sequence>
<reference evidence="1" key="1">
    <citation type="journal article" date="2020" name="mSystems">
        <title>Genome- and Community-Level Interaction Insights into Carbon Utilization and Element Cycling Functions of Hydrothermarchaeota in Hydrothermal Sediment.</title>
        <authorList>
            <person name="Zhou Z."/>
            <person name="Liu Y."/>
            <person name="Xu W."/>
            <person name="Pan J."/>
            <person name="Luo Z.H."/>
            <person name="Li M."/>
        </authorList>
    </citation>
    <scope>NUCLEOTIDE SEQUENCE [LARGE SCALE GENOMIC DNA]</scope>
    <source>
        <strain evidence="1">SpSt-794</strain>
    </source>
</reference>
<evidence type="ECO:0000313" key="1">
    <source>
        <dbReference type="EMBL" id="HGW60697.1"/>
    </source>
</evidence>
<dbReference type="EMBL" id="DTHV01000146">
    <property type="protein sequence ID" value="HGW60697.1"/>
    <property type="molecule type" value="Genomic_DNA"/>
</dbReference>